<evidence type="ECO:0000259" key="2">
    <source>
        <dbReference type="Pfam" id="PF01575"/>
    </source>
</evidence>
<gene>
    <name evidence="3" type="ORF">HDA32_000550</name>
</gene>
<evidence type="ECO:0000313" key="4">
    <source>
        <dbReference type="Proteomes" id="UP000589036"/>
    </source>
</evidence>
<protein>
    <submittedName>
        <fullName evidence="3">Acyl dehydratase</fullName>
    </submittedName>
</protein>
<reference evidence="3 4" key="1">
    <citation type="submission" date="2020-07" db="EMBL/GenBank/DDBJ databases">
        <title>Sequencing the genomes of 1000 actinobacteria strains.</title>
        <authorList>
            <person name="Klenk H.-P."/>
        </authorList>
    </citation>
    <scope>NUCLEOTIDE SEQUENCE [LARGE SCALE GENOMIC DNA]</scope>
    <source>
        <strain evidence="3 4">CXB654</strain>
    </source>
</reference>
<dbReference type="RefSeq" id="WP_179641657.1">
    <property type="nucleotide sequence ID" value="NZ_BAAAYY010000007.1"/>
</dbReference>
<dbReference type="Pfam" id="PF01575">
    <property type="entry name" value="MaoC_dehydratas"/>
    <property type="match status" value="1"/>
</dbReference>
<evidence type="ECO:0000256" key="1">
    <source>
        <dbReference type="ARBA" id="ARBA00005254"/>
    </source>
</evidence>
<proteinExistence type="inferred from homology"/>
<feature type="domain" description="MaoC-like" evidence="2">
    <location>
        <begin position="20"/>
        <end position="102"/>
    </location>
</feature>
<sequence>MTDHAITSGTEIPPLRLEPTLRDIVRYAGASGDFYEMHYDLEFARRLGHPELSLHGLFKTALLGRLVTEWIGGHGRLTSLSVRYRRMDYRNTPLTCKALVESTGGGRMDLRIWTENADGEATTTGHAAITLNA</sequence>
<dbReference type="InterPro" id="IPR029069">
    <property type="entry name" value="HotDog_dom_sf"/>
</dbReference>
<organism evidence="3 4">
    <name type="scientific">Spinactinospora alkalitolerans</name>
    <dbReference type="NCBI Taxonomy" id="687207"/>
    <lineage>
        <taxon>Bacteria</taxon>
        <taxon>Bacillati</taxon>
        <taxon>Actinomycetota</taxon>
        <taxon>Actinomycetes</taxon>
        <taxon>Streptosporangiales</taxon>
        <taxon>Nocardiopsidaceae</taxon>
        <taxon>Spinactinospora</taxon>
    </lineage>
</organism>
<dbReference type="EMBL" id="JACCCC010000001">
    <property type="protein sequence ID" value="NYE45430.1"/>
    <property type="molecule type" value="Genomic_DNA"/>
</dbReference>
<name>A0A852TU17_9ACTN</name>
<dbReference type="AlphaFoldDB" id="A0A852TU17"/>
<accession>A0A852TU17</accession>
<comment type="caution">
    <text evidence="3">The sequence shown here is derived from an EMBL/GenBank/DDBJ whole genome shotgun (WGS) entry which is preliminary data.</text>
</comment>
<dbReference type="SUPFAM" id="SSF54637">
    <property type="entry name" value="Thioesterase/thiol ester dehydrase-isomerase"/>
    <property type="match status" value="1"/>
</dbReference>
<comment type="similarity">
    <text evidence="1">Belongs to the enoyl-CoA hydratase/isomerase family.</text>
</comment>
<dbReference type="Proteomes" id="UP000589036">
    <property type="component" value="Unassembled WGS sequence"/>
</dbReference>
<keyword evidence="4" id="KW-1185">Reference proteome</keyword>
<dbReference type="InterPro" id="IPR002539">
    <property type="entry name" value="MaoC-like_dom"/>
</dbReference>
<evidence type="ECO:0000313" key="3">
    <source>
        <dbReference type="EMBL" id="NYE45430.1"/>
    </source>
</evidence>
<dbReference type="Gene3D" id="3.10.129.10">
    <property type="entry name" value="Hotdog Thioesterase"/>
    <property type="match status" value="1"/>
</dbReference>